<reference evidence="1" key="1">
    <citation type="thesis" date="2020" institute="ProQuest LLC" country="789 East Eisenhower Parkway, Ann Arbor, MI, USA">
        <title>Comparative Genomics and Chromosome Evolution.</title>
        <authorList>
            <person name="Mudd A.B."/>
        </authorList>
    </citation>
    <scope>NUCLEOTIDE SEQUENCE</scope>
    <source>
        <strain evidence="1">237g6f4</strain>
        <tissue evidence="1">Blood</tissue>
    </source>
</reference>
<sequence length="98" mass="11452">MLCIESRAAFIFCIHLRYLISREYFRFLPGVQSDSTFCEPLRLKSYCYKAIIRLCILSAINSSENPSQQRCHFSMESLEMGITLLVRSKNQPVKMCFQ</sequence>
<name>A0AAV7CNC3_ENGPU</name>
<protein>
    <submittedName>
        <fullName evidence="1">Uncharacterized protein</fullName>
    </submittedName>
</protein>
<evidence type="ECO:0000313" key="1">
    <source>
        <dbReference type="EMBL" id="KAG8585653.1"/>
    </source>
</evidence>
<comment type="caution">
    <text evidence="1">The sequence shown here is derived from an EMBL/GenBank/DDBJ whole genome shotgun (WGS) entry which is preliminary data.</text>
</comment>
<accession>A0AAV7CNC3</accession>
<proteinExistence type="predicted"/>
<organism evidence="1 2">
    <name type="scientific">Engystomops pustulosus</name>
    <name type="common">Tungara frog</name>
    <name type="synonym">Physalaemus pustulosus</name>
    <dbReference type="NCBI Taxonomy" id="76066"/>
    <lineage>
        <taxon>Eukaryota</taxon>
        <taxon>Metazoa</taxon>
        <taxon>Chordata</taxon>
        <taxon>Craniata</taxon>
        <taxon>Vertebrata</taxon>
        <taxon>Euteleostomi</taxon>
        <taxon>Amphibia</taxon>
        <taxon>Batrachia</taxon>
        <taxon>Anura</taxon>
        <taxon>Neobatrachia</taxon>
        <taxon>Hyloidea</taxon>
        <taxon>Leptodactylidae</taxon>
        <taxon>Leiuperinae</taxon>
        <taxon>Engystomops</taxon>
    </lineage>
</organism>
<gene>
    <name evidence="1" type="ORF">GDO81_005100</name>
</gene>
<evidence type="ECO:0000313" key="2">
    <source>
        <dbReference type="Proteomes" id="UP000824782"/>
    </source>
</evidence>
<dbReference type="AlphaFoldDB" id="A0AAV7CNC3"/>
<dbReference type="Proteomes" id="UP000824782">
    <property type="component" value="Unassembled WGS sequence"/>
</dbReference>
<keyword evidence="2" id="KW-1185">Reference proteome</keyword>
<dbReference type="EMBL" id="WNYA01000002">
    <property type="protein sequence ID" value="KAG8585653.1"/>
    <property type="molecule type" value="Genomic_DNA"/>
</dbReference>